<dbReference type="InterPro" id="IPR017907">
    <property type="entry name" value="Znf_RING_CS"/>
</dbReference>
<evidence type="ECO:0000313" key="10">
    <source>
        <dbReference type="Proteomes" id="UP001161247"/>
    </source>
</evidence>
<evidence type="ECO:0000256" key="7">
    <source>
        <dbReference type="SAM" id="MobiDB-lite"/>
    </source>
</evidence>
<dbReference type="EMBL" id="OX459125">
    <property type="protein sequence ID" value="CAI9116661.1"/>
    <property type="molecule type" value="Genomic_DNA"/>
</dbReference>
<evidence type="ECO:0000256" key="4">
    <source>
        <dbReference type="ARBA" id="ARBA00022771"/>
    </source>
</evidence>
<proteinExistence type="inferred from homology"/>
<dbReference type="PROSITE" id="PS00518">
    <property type="entry name" value="ZF_RING_1"/>
    <property type="match status" value="2"/>
</dbReference>
<comment type="function">
    <text evidence="1">Might act as an E3 ubiquitin-protein ligase, or as part of E3 complex, which accepts ubiquitin from specific E2 ubiquitin-conjugating enzymes and then transfers it to substrates.</text>
</comment>
<comment type="similarity">
    <text evidence="2">Belongs to the RBR family. Ariadne subfamily.</text>
</comment>
<dbReference type="GO" id="GO:0008270">
    <property type="term" value="F:zinc ion binding"/>
    <property type="evidence" value="ECO:0007669"/>
    <property type="project" value="UniProtKB-KW"/>
</dbReference>
<dbReference type="Proteomes" id="UP001161247">
    <property type="component" value="Chromosome 8"/>
</dbReference>
<feature type="domain" description="RING-type" evidence="8">
    <location>
        <begin position="301"/>
        <end position="352"/>
    </location>
</feature>
<dbReference type="GO" id="GO:0016567">
    <property type="term" value="P:protein ubiquitination"/>
    <property type="evidence" value="ECO:0007669"/>
    <property type="project" value="InterPro"/>
</dbReference>
<dbReference type="GO" id="GO:0004842">
    <property type="term" value="F:ubiquitin-protein transferase activity"/>
    <property type="evidence" value="ECO:0007669"/>
    <property type="project" value="InterPro"/>
</dbReference>
<dbReference type="SUPFAM" id="SSF57850">
    <property type="entry name" value="RING/U-box"/>
    <property type="match status" value="2"/>
</dbReference>
<evidence type="ECO:0000256" key="3">
    <source>
        <dbReference type="ARBA" id="ARBA00022723"/>
    </source>
</evidence>
<feature type="region of interest" description="Disordered" evidence="7">
    <location>
        <begin position="1"/>
        <end position="151"/>
    </location>
</feature>
<organism evidence="9 10">
    <name type="scientific">Oldenlandia corymbosa var. corymbosa</name>
    <dbReference type="NCBI Taxonomy" id="529605"/>
    <lineage>
        <taxon>Eukaryota</taxon>
        <taxon>Viridiplantae</taxon>
        <taxon>Streptophyta</taxon>
        <taxon>Embryophyta</taxon>
        <taxon>Tracheophyta</taxon>
        <taxon>Spermatophyta</taxon>
        <taxon>Magnoliopsida</taxon>
        <taxon>eudicotyledons</taxon>
        <taxon>Gunneridae</taxon>
        <taxon>Pentapetalae</taxon>
        <taxon>asterids</taxon>
        <taxon>lamiids</taxon>
        <taxon>Gentianales</taxon>
        <taxon>Rubiaceae</taxon>
        <taxon>Rubioideae</taxon>
        <taxon>Spermacoceae</taxon>
        <taxon>Hedyotis-Oldenlandia complex</taxon>
        <taxon>Oldenlandia</taxon>
    </lineage>
</organism>
<feature type="domain" description="RING-type" evidence="8">
    <location>
        <begin position="167"/>
        <end position="220"/>
    </location>
</feature>
<sequence>MGYKRNKNKAVGGNKNPEKTITEVASGSSRASQDSSHSCNNSRARDKKKKGSANQKPTVAAGSMPGSQDSGHNRNDAAAEAPTDDAHDIKETKKPHPAGVQLGQSSVQESPVFKKTGTKDSHPAGHEPLQSAFSKPPEREKTGVSSNSDCLADDNVHKETKSISADCVICHEVRLIKNMQRSFMCRHYFCKECIKSYVNAVVKDETKQVIPADVRCPETKYCTESLPVKIVLDNLDRDVKYVWLAVHTFWSEEDRVAAGESSVLKFHDSKQKGISISDDNLQKKGQKTLTEEGAMPIVTKCLICYSEKPTETLLRPFRCEHYFCMRCLSGYSELMVTGMGKRYDPKAVGCPVEGCPKNLFSRRY</sequence>
<dbReference type="Gene3D" id="3.30.40.10">
    <property type="entry name" value="Zinc/RING finger domain, C3HC4 (zinc finger)"/>
    <property type="match status" value="2"/>
</dbReference>
<gene>
    <name evidence="9" type="ORF">OLC1_LOCUS22899</name>
</gene>
<dbReference type="PROSITE" id="PS50089">
    <property type="entry name" value="ZF_RING_2"/>
    <property type="match status" value="2"/>
</dbReference>
<name>A0AAV1EAB6_OLDCO</name>
<evidence type="ECO:0000256" key="6">
    <source>
        <dbReference type="PROSITE-ProRule" id="PRU00175"/>
    </source>
</evidence>
<accession>A0AAV1EAB6</accession>
<dbReference type="PANTHER" id="PTHR11685">
    <property type="entry name" value="RBR FAMILY RING FINGER AND IBR DOMAIN-CONTAINING"/>
    <property type="match status" value="1"/>
</dbReference>
<keyword evidence="5" id="KW-0862">Zinc</keyword>
<dbReference type="SMART" id="SM00184">
    <property type="entry name" value="RING"/>
    <property type="match status" value="2"/>
</dbReference>
<feature type="compositionally biased region" description="Basic and acidic residues" evidence="7">
    <location>
        <begin position="84"/>
        <end position="94"/>
    </location>
</feature>
<feature type="compositionally biased region" description="Low complexity" evidence="7">
    <location>
        <begin position="26"/>
        <end position="38"/>
    </location>
</feature>
<keyword evidence="3" id="KW-0479">Metal-binding</keyword>
<dbReference type="InterPro" id="IPR001841">
    <property type="entry name" value="Znf_RING"/>
</dbReference>
<dbReference type="AlphaFoldDB" id="A0AAV1EAB6"/>
<evidence type="ECO:0000256" key="5">
    <source>
        <dbReference type="ARBA" id="ARBA00022833"/>
    </source>
</evidence>
<reference evidence="9" key="1">
    <citation type="submission" date="2023-03" db="EMBL/GenBank/DDBJ databases">
        <authorList>
            <person name="Julca I."/>
        </authorList>
    </citation>
    <scope>NUCLEOTIDE SEQUENCE</scope>
</reference>
<evidence type="ECO:0000256" key="2">
    <source>
        <dbReference type="ARBA" id="ARBA00005884"/>
    </source>
</evidence>
<protein>
    <submittedName>
        <fullName evidence="9">OLC1v1017867C1</fullName>
    </submittedName>
</protein>
<evidence type="ECO:0000313" key="9">
    <source>
        <dbReference type="EMBL" id="CAI9116661.1"/>
    </source>
</evidence>
<keyword evidence="4 6" id="KW-0863">Zinc-finger</keyword>
<dbReference type="InterPro" id="IPR013083">
    <property type="entry name" value="Znf_RING/FYVE/PHD"/>
</dbReference>
<dbReference type="InterPro" id="IPR031127">
    <property type="entry name" value="E3_UB_ligase_RBR"/>
</dbReference>
<keyword evidence="10" id="KW-1185">Reference proteome</keyword>
<evidence type="ECO:0000259" key="8">
    <source>
        <dbReference type="PROSITE" id="PS50089"/>
    </source>
</evidence>
<evidence type="ECO:0000256" key="1">
    <source>
        <dbReference type="ARBA" id="ARBA00003976"/>
    </source>
</evidence>